<dbReference type="Proteomes" id="UP001420932">
    <property type="component" value="Unassembled WGS sequence"/>
</dbReference>
<dbReference type="EMBL" id="JBBNAF010000010">
    <property type="protein sequence ID" value="KAK9107739.1"/>
    <property type="molecule type" value="Genomic_DNA"/>
</dbReference>
<dbReference type="AlphaFoldDB" id="A0AAP0FQ29"/>
<sequence>MTVILQILLQRTTSNSFNISFIMFPTMLSKLVVDVSSIFFNSSIWFEAEVEPYLRNPTKALRFSICCIIAFKSHPSNYGWTSL</sequence>
<evidence type="ECO:0000313" key="2">
    <source>
        <dbReference type="Proteomes" id="UP001420932"/>
    </source>
</evidence>
<evidence type="ECO:0000313" key="1">
    <source>
        <dbReference type="EMBL" id="KAK9107739.1"/>
    </source>
</evidence>
<organism evidence="1 2">
    <name type="scientific">Stephania yunnanensis</name>
    <dbReference type="NCBI Taxonomy" id="152371"/>
    <lineage>
        <taxon>Eukaryota</taxon>
        <taxon>Viridiplantae</taxon>
        <taxon>Streptophyta</taxon>
        <taxon>Embryophyta</taxon>
        <taxon>Tracheophyta</taxon>
        <taxon>Spermatophyta</taxon>
        <taxon>Magnoliopsida</taxon>
        <taxon>Ranunculales</taxon>
        <taxon>Menispermaceae</taxon>
        <taxon>Menispermoideae</taxon>
        <taxon>Cissampelideae</taxon>
        <taxon>Stephania</taxon>
    </lineage>
</organism>
<protein>
    <submittedName>
        <fullName evidence="1">Uncharacterized protein</fullName>
    </submittedName>
</protein>
<gene>
    <name evidence="1" type="ORF">Syun_023750</name>
</gene>
<comment type="caution">
    <text evidence="1">The sequence shown here is derived from an EMBL/GenBank/DDBJ whole genome shotgun (WGS) entry which is preliminary data.</text>
</comment>
<reference evidence="1 2" key="1">
    <citation type="submission" date="2024-01" db="EMBL/GenBank/DDBJ databases">
        <title>Genome assemblies of Stephania.</title>
        <authorList>
            <person name="Yang L."/>
        </authorList>
    </citation>
    <scope>NUCLEOTIDE SEQUENCE [LARGE SCALE GENOMIC DNA]</scope>
    <source>
        <strain evidence="1">YNDBR</strain>
        <tissue evidence="1">Leaf</tissue>
    </source>
</reference>
<name>A0AAP0FQ29_9MAGN</name>
<keyword evidence="2" id="KW-1185">Reference proteome</keyword>
<proteinExistence type="predicted"/>
<accession>A0AAP0FQ29</accession>